<feature type="transmembrane region" description="Helical" evidence="11">
    <location>
        <begin position="12"/>
        <end position="30"/>
    </location>
</feature>
<evidence type="ECO:0000259" key="13">
    <source>
        <dbReference type="Pfam" id="PF02709"/>
    </source>
</evidence>
<dbReference type="Pfam" id="PF13733">
    <property type="entry name" value="Glyco_transf_7N"/>
    <property type="match status" value="1"/>
</dbReference>
<dbReference type="STRING" id="35570.A0A1I8P832"/>
<gene>
    <name evidence="15" type="primary">106089121</name>
</gene>
<dbReference type="AlphaFoldDB" id="A0A1I8P832"/>
<feature type="domain" description="Galactosyltransferase N-terminal" evidence="14">
    <location>
        <begin position="160"/>
        <end position="272"/>
    </location>
</feature>
<dbReference type="GO" id="GO:0006688">
    <property type="term" value="P:glycosphingolipid biosynthetic process"/>
    <property type="evidence" value="ECO:0007669"/>
    <property type="project" value="TreeGrafter"/>
</dbReference>
<keyword evidence="4 11" id="KW-0328">Glycosyltransferase</keyword>
<dbReference type="Gene3D" id="3.90.550.10">
    <property type="entry name" value="Spore Coat Polysaccharide Biosynthesis Protein SpsA, Chain A"/>
    <property type="match status" value="1"/>
</dbReference>
<evidence type="ECO:0000256" key="4">
    <source>
        <dbReference type="ARBA" id="ARBA00022676"/>
    </source>
</evidence>
<keyword evidence="5 11" id="KW-0808">Transferase</keyword>
<dbReference type="InterPro" id="IPR027791">
    <property type="entry name" value="Galactosyl_T_C"/>
</dbReference>
<dbReference type="InterPro" id="IPR027995">
    <property type="entry name" value="Galactosyl_T_N"/>
</dbReference>
<evidence type="ECO:0000256" key="10">
    <source>
        <dbReference type="ARBA" id="ARBA00023180"/>
    </source>
</evidence>
<dbReference type="GO" id="GO:0033842">
    <property type="term" value="F:N-acetyl-beta-glucosaminyl-derivative 4-beta-N-acetylgalactosaminyltransferase activity"/>
    <property type="evidence" value="ECO:0007669"/>
    <property type="project" value="TreeGrafter"/>
</dbReference>
<evidence type="ECO:0000256" key="1">
    <source>
        <dbReference type="ARBA" id="ARBA00004606"/>
    </source>
</evidence>
<dbReference type="PANTHER" id="PTHR19300">
    <property type="entry name" value="BETA-1,4-GALACTOSYLTRANSFERASE"/>
    <property type="match status" value="1"/>
</dbReference>
<reference evidence="15" key="1">
    <citation type="submission" date="2020-05" db="UniProtKB">
        <authorList>
            <consortium name="EnsemblMetazoa"/>
        </authorList>
    </citation>
    <scope>IDENTIFICATION</scope>
    <source>
        <strain evidence="15">USDA</strain>
    </source>
</reference>
<comment type="cofactor">
    <cofactor evidence="11">
        <name>Mn(2+)</name>
        <dbReference type="ChEBI" id="CHEBI:29035"/>
    </cofactor>
</comment>
<dbReference type="Proteomes" id="UP000095300">
    <property type="component" value="Unassembled WGS sequence"/>
</dbReference>
<feature type="region of interest" description="Disordered" evidence="12">
    <location>
        <begin position="97"/>
        <end position="127"/>
    </location>
</feature>
<keyword evidence="11" id="KW-0464">Manganese</keyword>
<comment type="similarity">
    <text evidence="3 11">Belongs to the glycosyltransferase 7 family.</text>
</comment>
<dbReference type="PANTHER" id="PTHR19300:SF57">
    <property type="entry name" value="BETA-1,4-N-ACETYLGALACTOSAMINYLTRANSFERASE"/>
    <property type="match status" value="1"/>
</dbReference>
<evidence type="ECO:0000256" key="6">
    <source>
        <dbReference type="ARBA" id="ARBA00022692"/>
    </source>
</evidence>
<dbReference type="GO" id="GO:0046872">
    <property type="term" value="F:metal ion binding"/>
    <property type="evidence" value="ECO:0007669"/>
    <property type="project" value="UniProtKB-UniRule"/>
</dbReference>
<dbReference type="VEuPathDB" id="VectorBase:SCAU005682"/>
<keyword evidence="16" id="KW-1185">Reference proteome</keyword>
<evidence type="ECO:0000256" key="7">
    <source>
        <dbReference type="ARBA" id="ARBA00022968"/>
    </source>
</evidence>
<comment type="function">
    <text evidence="11">Catalyzes the transfer of galactose onto proteins or lipids.</text>
</comment>
<protein>
    <recommendedName>
        <fullName evidence="11">Beta-1,4-N-acetylgalactosaminyltransferase</fullName>
        <ecNumber evidence="11">2.4.1.-</ecNumber>
    </recommendedName>
    <alternativeName>
        <fullName evidence="11">Beta-4-GalNAcT</fullName>
    </alternativeName>
</protein>
<comment type="pathway">
    <text evidence="2 11">Protein modification; protein glycosylation.</text>
</comment>
<dbReference type="PRINTS" id="PR02050">
    <property type="entry name" value="B14GALTRFASE"/>
</dbReference>
<comment type="subcellular location">
    <subcellularLocation>
        <location evidence="1 11">Membrane</location>
        <topology evidence="1 11">Single-pass type II membrane protein</topology>
    </subcellularLocation>
</comment>
<dbReference type="Pfam" id="PF02709">
    <property type="entry name" value="Glyco_transf_7C"/>
    <property type="match status" value="1"/>
</dbReference>
<keyword evidence="9 11" id="KW-0472">Membrane</keyword>
<dbReference type="InterPro" id="IPR029044">
    <property type="entry name" value="Nucleotide-diphossugar_trans"/>
</dbReference>
<dbReference type="GO" id="GO:0016020">
    <property type="term" value="C:membrane"/>
    <property type="evidence" value="ECO:0007669"/>
    <property type="project" value="UniProtKB-SubCell"/>
</dbReference>
<dbReference type="GO" id="GO:0005794">
    <property type="term" value="C:Golgi apparatus"/>
    <property type="evidence" value="ECO:0007669"/>
    <property type="project" value="TreeGrafter"/>
</dbReference>
<dbReference type="OrthoDB" id="10038994at2759"/>
<evidence type="ECO:0000313" key="15">
    <source>
        <dbReference type="EnsemblMetazoa" id="SCAU005682-PB"/>
    </source>
</evidence>
<feature type="domain" description="Galactosyltransferase C-terminal" evidence="13">
    <location>
        <begin position="276"/>
        <end position="353"/>
    </location>
</feature>
<dbReference type="SUPFAM" id="SSF53448">
    <property type="entry name" value="Nucleotide-diphospho-sugar transferases"/>
    <property type="match status" value="1"/>
</dbReference>
<evidence type="ECO:0000256" key="3">
    <source>
        <dbReference type="ARBA" id="ARBA00005735"/>
    </source>
</evidence>
<dbReference type="GO" id="GO:0008378">
    <property type="term" value="F:galactosyltransferase activity"/>
    <property type="evidence" value="ECO:0007669"/>
    <property type="project" value="TreeGrafter"/>
</dbReference>
<evidence type="ECO:0000256" key="12">
    <source>
        <dbReference type="SAM" id="MobiDB-lite"/>
    </source>
</evidence>
<dbReference type="KEGG" id="scac:106089121"/>
<feature type="compositionally biased region" description="Polar residues" evidence="12">
    <location>
        <begin position="107"/>
        <end position="127"/>
    </location>
</feature>
<name>A0A1I8P832_STOCA</name>
<accession>A0A1I8P832</accession>
<evidence type="ECO:0000256" key="5">
    <source>
        <dbReference type="ARBA" id="ARBA00022679"/>
    </source>
</evidence>
<dbReference type="CDD" id="cd00899">
    <property type="entry name" value="b4GalT"/>
    <property type="match status" value="1"/>
</dbReference>
<proteinExistence type="inferred from homology"/>
<keyword evidence="6 11" id="KW-0812">Transmembrane</keyword>
<evidence type="ECO:0000259" key="14">
    <source>
        <dbReference type="Pfam" id="PF13733"/>
    </source>
</evidence>
<keyword evidence="11" id="KW-0479">Metal-binding</keyword>
<evidence type="ECO:0000256" key="2">
    <source>
        <dbReference type="ARBA" id="ARBA00004922"/>
    </source>
</evidence>
<evidence type="ECO:0000256" key="9">
    <source>
        <dbReference type="ARBA" id="ARBA00023136"/>
    </source>
</evidence>
<dbReference type="EC" id="2.4.1.-" evidence="11"/>
<evidence type="ECO:0000256" key="8">
    <source>
        <dbReference type="ARBA" id="ARBA00022989"/>
    </source>
</evidence>
<keyword evidence="10 11" id="KW-0325">Glycoprotein</keyword>
<keyword evidence="7 11" id="KW-0735">Signal-anchor</keyword>
<keyword evidence="8 11" id="KW-1133">Transmembrane helix</keyword>
<organism evidence="15 16">
    <name type="scientific">Stomoxys calcitrans</name>
    <name type="common">Stable fly</name>
    <name type="synonym">Conops calcitrans</name>
    <dbReference type="NCBI Taxonomy" id="35570"/>
    <lineage>
        <taxon>Eukaryota</taxon>
        <taxon>Metazoa</taxon>
        <taxon>Ecdysozoa</taxon>
        <taxon>Arthropoda</taxon>
        <taxon>Hexapoda</taxon>
        <taxon>Insecta</taxon>
        <taxon>Pterygota</taxon>
        <taxon>Neoptera</taxon>
        <taxon>Endopterygota</taxon>
        <taxon>Diptera</taxon>
        <taxon>Brachycera</taxon>
        <taxon>Muscomorpha</taxon>
        <taxon>Muscoidea</taxon>
        <taxon>Muscidae</taxon>
        <taxon>Stomoxys</taxon>
    </lineage>
</organism>
<evidence type="ECO:0000256" key="11">
    <source>
        <dbReference type="RuleBase" id="RU368121"/>
    </source>
</evidence>
<dbReference type="UniPathway" id="UPA00378"/>
<sequence>MTSKKITLLRYLFCGVCMLLALNLLIDYFADKTEVSSSFSRLSLRKIYKYNGTVLSSTGSSSSNNISSNSSSSNNNINSNNSLASLAASLLPMTNDSSSSTFDNSSKHNQQLELHGNSSGDSLVGNNSKNTTELPLPICQDPVIEESSPFVPNITLESLDVINDQLGLLLEPGGAFKPKDCIARHHVAIVVPFRDRYAHLSIFLRNIHKFLMQQRIAYRIFIIEQTNGKPFNRAALMNIGFLEAMKLFKWDCFIFHDVDLLPLDNRNLYNCPRQPRHMSVAIDKFNYKLPYRTIFGGVSAMTRQHFLAVNGFSNSYFGWGGEDDDMSNRLRNANLFIARYPINIARYTMLKHQKEKANPKRYENLVNGINKSSMDGLNSIKYDIYSYKSYPTFSWFYAELKISEQKIKIIISLDLFHPANIWRNSLLPFYGFDIRYIYF</sequence>
<dbReference type="InterPro" id="IPR003859">
    <property type="entry name" value="Galactosyl_T"/>
</dbReference>
<evidence type="ECO:0000313" key="16">
    <source>
        <dbReference type="Proteomes" id="UP000095300"/>
    </source>
</evidence>
<dbReference type="EnsemblMetazoa" id="SCAU005682-RB">
    <property type="protein sequence ID" value="SCAU005682-PB"/>
    <property type="gene ID" value="SCAU005682"/>
</dbReference>
<dbReference type="GO" id="GO:0005975">
    <property type="term" value="P:carbohydrate metabolic process"/>
    <property type="evidence" value="ECO:0007669"/>
    <property type="project" value="InterPro"/>
</dbReference>